<keyword evidence="1" id="KW-0812">Transmembrane</keyword>
<reference evidence="2 3" key="1">
    <citation type="submission" date="2024-10" db="EMBL/GenBank/DDBJ databases">
        <title>The Natural Products Discovery Center: Release of the First 8490 Sequenced Strains for Exploring Actinobacteria Biosynthetic Diversity.</title>
        <authorList>
            <person name="Kalkreuter E."/>
            <person name="Kautsar S.A."/>
            <person name="Yang D."/>
            <person name="Bader C.D."/>
            <person name="Teijaro C.N."/>
            <person name="Fluegel L."/>
            <person name="Davis C.M."/>
            <person name="Simpson J.R."/>
            <person name="Lauterbach L."/>
            <person name="Steele A.D."/>
            <person name="Gui C."/>
            <person name="Meng S."/>
            <person name="Li G."/>
            <person name="Viehrig K."/>
            <person name="Ye F."/>
            <person name="Su P."/>
            <person name="Kiefer A.F."/>
            <person name="Nichols A."/>
            <person name="Cepeda A.J."/>
            <person name="Yan W."/>
            <person name="Fan B."/>
            <person name="Jiang Y."/>
            <person name="Adhikari A."/>
            <person name="Zheng C.-J."/>
            <person name="Schuster L."/>
            <person name="Cowan T.M."/>
            <person name="Smanski M.J."/>
            <person name="Chevrette M.G."/>
            <person name="De Carvalho L.P.S."/>
            <person name="Shen B."/>
        </authorList>
    </citation>
    <scope>NUCLEOTIDE SEQUENCE [LARGE SCALE GENOMIC DNA]</scope>
    <source>
        <strain evidence="2 3">NPDC049503</strain>
    </source>
</reference>
<evidence type="ECO:0000256" key="1">
    <source>
        <dbReference type="SAM" id="Phobius"/>
    </source>
</evidence>
<keyword evidence="1" id="KW-0472">Membrane</keyword>
<protein>
    <submittedName>
        <fullName evidence="2">Uncharacterized protein</fullName>
    </submittedName>
</protein>
<comment type="caution">
    <text evidence="2">The sequence shown here is derived from an EMBL/GenBank/DDBJ whole genome shotgun (WGS) entry which is preliminary data.</text>
</comment>
<gene>
    <name evidence="2" type="ORF">ACIBP5_02770</name>
</gene>
<feature type="transmembrane region" description="Helical" evidence="1">
    <location>
        <begin position="7"/>
        <end position="27"/>
    </location>
</feature>
<keyword evidence="1" id="KW-1133">Transmembrane helix</keyword>
<name>A0ABW7ZWE3_9ACTN</name>
<dbReference type="Proteomes" id="UP001612928">
    <property type="component" value="Unassembled WGS sequence"/>
</dbReference>
<keyword evidence="3" id="KW-1185">Reference proteome</keyword>
<accession>A0ABW7ZWE3</accession>
<proteinExistence type="predicted"/>
<dbReference type="RefSeq" id="WP_397018417.1">
    <property type="nucleotide sequence ID" value="NZ_JBITMB010000001.1"/>
</dbReference>
<organism evidence="2 3">
    <name type="scientific">Nonomuraea indica</name>
    <dbReference type="NCBI Taxonomy" id="1581193"/>
    <lineage>
        <taxon>Bacteria</taxon>
        <taxon>Bacillati</taxon>
        <taxon>Actinomycetota</taxon>
        <taxon>Actinomycetes</taxon>
        <taxon>Streptosporangiales</taxon>
        <taxon>Streptosporangiaceae</taxon>
        <taxon>Nonomuraea</taxon>
    </lineage>
</organism>
<evidence type="ECO:0000313" key="3">
    <source>
        <dbReference type="Proteomes" id="UP001612928"/>
    </source>
</evidence>
<sequence length="270" mass="29626">MAVLTGITVPIVLAIGVFIATVVVGPFQENVKEGVSTSEPPVRVSIEESWNDDVDMDWVFDQPLSAQAIRELTDLPSNVPSVVSFATNHRGIRHSRSCLTQACDAARTRFKLSLTGRRRGEVRVTDIVGRVLKRRNPPAGALLSGPTGGAEEIEPGMFVFGDDPTVERLKGVDESDHPARPYFDQKFVHLTLNEPIVFEILAVSTTWDIDWELVVKLMVDGKAEEVVVRSDGTATGKPFRNPGKIQHPSVYKGSFKCEVGAATCEPMRWS</sequence>
<evidence type="ECO:0000313" key="2">
    <source>
        <dbReference type="EMBL" id="MFI7438871.1"/>
    </source>
</evidence>
<dbReference type="EMBL" id="JBITMB010000001">
    <property type="protein sequence ID" value="MFI7438871.1"/>
    <property type="molecule type" value="Genomic_DNA"/>
</dbReference>